<dbReference type="EMBL" id="JACMSC010000008">
    <property type="protein sequence ID" value="KAG6510246.1"/>
    <property type="molecule type" value="Genomic_DNA"/>
</dbReference>
<evidence type="ECO:0000256" key="1">
    <source>
        <dbReference type="SAM" id="MobiDB-lite"/>
    </source>
</evidence>
<evidence type="ECO:0000313" key="2">
    <source>
        <dbReference type="EMBL" id="KAG6510246.1"/>
    </source>
</evidence>
<dbReference type="Proteomes" id="UP000734854">
    <property type="component" value="Unassembled WGS sequence"/>
</dbReference>
<name>A0A8J5GTD6_ZINOF</name>
<gene>
    <name evidence="3" type="ORF">ZIOFF_024305</name>
    <name evidence="2" type="ORF">ZIOFF_028255</name>
</gene>
<keyword evidence="4" id="KW-1185">Reference proteome</keyword>
<dbReference type="EMBL" id="JACMSC010000007">
    <property type="protein sequence ID" value="KAG6513968.1"/>
    <property type="molecule type" value="Genomic_DNA"/>
</dbReference>
<dbReference type="AlphaFoldDB" id="A0A8J5GTD6"/>
<comment type="caution">
    <text evidence="3">The sequence shown here is derived from an EMBL/GenBank/DDBJ whole genome shotgun (WGS) entry which is preliminary data.</text>
</comment>
<dbReference type="PANTHER" id="PTHR33511">
    <property type="entry name" value="OS06G0632400 PROTEIN"/>
    <property type="match status" value="1"/>
</dbReference>
<sequence>MGGNQSTSCFCFKCVEDEEEREPRYSSSSKVRPSDEDRGHYWVGEPDVDKKATAFIAKFHEARFMDLETQTAGVHNIK</sequence>
<organism evidence="3 4">
    <name type="scientific">Zingiber officinale</name>
    <name type="common">Ginger</name>
    <name type="synonym">Amomum zingiber</name>
    <dbReference type="NCBI Taxonomy" id="94328"/>
    <lineage>
        <taxon>Eukaryota</taxon>
        <taxon>Viridiplantae</taxon>
        <taxon>Streptophyta</taxon>
        <taxon>Embryophyta</taxon>
        <taxon>Tracheophyta</taxon>
        <taxon>Spermatophyta</taxon>
        <taxon>Magnoliopsida</taxon>
        <taxon>Liliopsida</taxon>
        <taxon>Zingiberales</taxon>
        <taxon>Zingiberaceae</taxon>
        <taxon>Zingiber</taxon>
    </lineage>
</organism>
<feature type="region of interest" description="Disordered" evidence="1">
    <location>
        <begin position="19"/>
        <end position="40"/>
    </location>
</feature>
<protein>
    <submittedName>
        <fullName evidence="3">Uncharacterized protein</fullName>
    </submittedName>
</protein>
<proteinExistence type="predicted"/>
<reference evidence="3 4" key="1">
    <citation type="submission" date="2020-08" db="EMBL/GenBank/DDBJ databases">
        <title>Plant Genome Project.</title>
        <authorList>
            <person name="Zhang R.-G."/>
        </authorList>
    </citation>
    <scope>NUCLEOTIDE SEQUENCE [LARGE SCALE GENOMIC DNA]</scope>
    <source>
        <tissue evidence="3">Rhizome</tissue>
    </source>
</reference>
<accession>A0A8J5GTD6</accession>
<evidence type="ECO:0000313" key="4">
    <source>
        <dbReference type="Proteomes" id="UP000734854"/>
    </source>
</evidence>
<evidence type="ECO:0000313" key="3">
    <source>
        <dbReference type="EMBL" id="KAG6513968.1"/>
    </source>
</evidence>